<evidence type="ECO:0000313" key="1">
    <source>
        <dbReference type="EMBL" id="KOF99419.1"/>
    </source>
</evidence>
<organism evidence="1">
    <name type="scientific">Octopus bimaculoides</name>
    <name type="common">California two-spotted octopus</name>
    <dbReference type="NCBI Taxonomy" id="37653"/>
    <lineage>
        <taxon>Eukaryota</taxon>
        <taxon>Metazoa</taxon>
        <taxon>Spiralia</taxon>
        <taxon>Lophotrochozoa</taxon>
        <taxon>Mollusca</taxon>
        <taxon>Cephalopoda</taxon>
        <taxon>Coleoidea</taxon>
        <taxon>Octopodiformes</taxon>
        <taxon>Octopoda</taxon>
        <taxon>Incirrata</taxon>
        <taxon>Octopodidae</taxon>
        <taxon>Octopus</taxon>
    </lineage>
</organism>
<dbReference type="AlphaFoldDB" id="A0A0L8IDC9"/>
<accession>A0A0L8IDC9</accession>
<dbReference type="EMBL" id="KQ415962">
    <property type="protein sequence ID" value="KOF99419.1"/>
    <property type="molecule type" value="Genomic_DNA"/>
</dbReference>
<protein>
    <submittedName>
        <fullName evidence="1">Uncharacterized protein</fullName>
    </submittedName>
</protein>
<name>A0A0L8IDC9_OCTBM</name>
<sequence length="65" mass="8072">MSECHEGNLDLSSHWKMTWRQWKYWEWSTRFIIYDWVTKYSTPMKRLLLCSCLNCLIRQLKINSL</sequence>
<gene>
    <name evidence="1" type="ORF">OCBIM_22016366mg</name>
</gene>
<reference evidence="1" key="1">
    <citation type="submission" date="2015-07" db="EMBL/GenBank/DDBJ databases">
        <title>MeaNS - Measles Nucleotide Surveillance Program.</title>
        <authorList>
            <person name="Tran T."/>
            <person name="Druce J."/>
        </authorList>
    </citation>
    <scope>NUCLEOTIDE SEQUENCE</scope>
    <source>
        <strain evidence="1">UCB-OBI-ISO-001</strain>
        <tissue evidence="1">Gonad</tissue>
    </source>
</reference>
<proteinExistence type="predicted"/>